<feature type="region of interest" description="Disordered" evidence="7">
    <location>
        <begin position="288"/>
        <end position="333"/>
    </location>
</feature>
<dbReference type="Gene3D" id="3.10.20.90">
    <property type="entry name" value="Phosphatidylinositol 3-kinase Catalytic Subunit, Chain A, domain 1"/>
    <property type="match status" value="1"/>
</dbReference>
<dbReference type="GeneID" id="100017663"/>
<gene>
    <name evidence="10" type="primary">SHARPIN</name>
</gene>
<feature type="compositionally biased region" description="Basic and acidic residues" evidence="7">
    <location>
        <begin position="303"/>
        <end position="312"/>
    </location>
</feature>
<dbReference type="FunFam" id="3.10.20.90:FF:000130">
    <property type="entry name" value="SHANK-associated RH domain interactor"/>
    <property type="match status" value="1"/>
</dbReference>
<evidence type="ECO:0000313" key="10">
    <source>
        <dbReference type="Ensembl" id="ENSMODP00000013146.4"/>
    </source>
</evidence>
<keyword evidence="2" id="KW-0479">Metal-binding</keyword>
<dbReference type="KEGG" id="mdo:100017663"/>
<evidence type="ECO:0000259" key="8">
    <source>
        <dbReference type="PROSITE" id="PS50053"/>
    </source>
</evidence>
<evidence type="ECO:0000256" key="3">
    <source>
        <dbReference type="ARBA" id="ARBA00022771"/>
    </source>
</evidence>
<keyword evidence="11" id="KW-1185">Reference proteome</keyword>
<dbReference type="OrthoDB" id="261960at2759"/>
<dbReference type="SUPFAM" id="SSF90209">
    <property type="entry name" value="Ran binding protein zinc finger-like"/>
    <property type="match status" value="1"/>
</dbReference>
<dbReference type="CDD" id="cd13305">
    <property type="entry name" value="PH_SHARPIN"/>
    <property type="match status" value="1"/>
</dbReference>
<evidence type="ECO:0000256" key="5">
    <source>
        <dbReference type="ARBA" id="ARBA00022833"/>
    </source>
</evidence>
<dbReference type="PANTHER" id="PTHR22770:SF43">
    <property type="entry name" value="SHARPIN"/>
    <property type="match status" value="1"/>
</dbReference>
<feature type="domain" description="Ubiquitin-like" evidence="8">
    <location>
        <begin position="216"/>
        <end position="278"/>
    </location>
</feature>
<dbReference type="Bgee" id="ENSMODG00000010491">
    <property type="expression patterns" value="Expressed in spinal cord and 17 other cell types or tissues"/>
</dbReference>
<accession>F7ES70</accession>
<dbReference type="GO" id="GO:0005829">
    <property type="term" value="C:cytosol"/>
    <property type="evidence" value="ECO:0007669"/>
    <property type="project" value="Ensembl"/>
</dbReference>
<dbReference type="UniPathway" id="UPA00143"/>
<dbReference type="CTD" id="81858"/>
<evidence type="ECO:0000256" key="4">
    <source>
        <dbReference type="ARBA" id="ARBA00022786"/>
    </source>
</evidence>
<dbReference type="FunCoup" id="F7ES70">
    <property type="interactions" value="236"/>
</dbReference>
<dbReference type="GO" id="GO:0004842">
    <property type="term" value="F:ubiquitin-protein transferase activity"/>
    <property type="evidence" value="ECO:0000318"/>
    <property type="project" value="GO_Central"/>
</dbReference>
<evidence type="ECO:0000256" key="2">
    <source>
        <dbReference type="ARBA" id="ARBA00022723"/>
    </source>
</evidence>
<dbReference type="CDD" id="cd01799">
    <property type="entry name" value="Ubl_HOIL1"/>
    <property type="match status" value="1"/>
</dbReference>
<dbReference type="InterPro" id="IPR036443">
    <property type="entry name" value="Znf_RanBP2_sf"/>
</dbReference>
<organism evidence="10 11">
    <name type="scientific">Monodelphis domestica</name>
    <name type="common">Gray short-tailed opossum</name>
    <dbReference type="NCBI Taxonomy" id="13616"/>
    <lineage>
        <taxon>Eukaryota</taxon>
        <taxon>Metazoa</taxon>
        <taxon>Chordata</taxon>
        <taxon>Craniata</taxon>
        <taxon>Vertebrata</taxon>
        <taxon>Euteleostomi</taxon>
        <taxon>Mammalia</taxon>
        <taxon>Metatheria</taxon>
        <taxon>Didelphimorphia</taxon>
        <taxon>Didelphidae</taxon>
        <taxon>Monodelphis</taxon>
    </lineage>
</organism>
<dbReference type="GO" id="GO:0043161">
    <property type="term" value="P:proteasome-mediated ubiquitin-dependent protein catabolic process"/>
    <property type="evidence" value="ECO:0000318"/>
    <property type="project" value="GO_Central"/>
</dbReference>
<dbReference type="PROSITE" id="PS01358">
    <property type="entry name" value="ZF_RANBP2_1"/>
    <property type="match status" value="1"/>
</dbReference>
<dbReference type="InterPro" id="IPR031912">
    <property type="entry name" value="Sharpin_PH"/>
</dbReference>
<dbReference type="InterPro" id="IPR001876">
    <property type="entry name" value="Znf_RanBP2"/>
</dbReference>
<dbReference type="InParanoid" id="F7ES70"/>
<dbReference type="RefSeq" id="XP_007488798.1">
    <property type="nucleotide sequence ID" value="XM_007488736.3"/>
</dbReference>
<dbReference type="GeneTree" id="ENSGT00940000161574"/>
<dbReference type="InterPro" id="IPR057468">
    <property type="entry name" value="HOIL-1/Sharpin_LTM"/>
</dbReference>
<evidence type="ECO:0000256" key="1">
    <source>
        <dbReference type="ARBA" id="ARBA00004906"/>
    </source>
</evidence>
<dbReference type="OMA" id="MCSTEQP"/>
<dbReference type="HOGENOM" id="CLU_014998_0_1_1"/>
<dbReference type="GO" id="GO:0031593">
    <property type="term" value="F:polyubiquitin modification-dependent protein binding"/>
    <property type="evidence" value="ECO:0007669"/>
    <property type="project" value="Ensembl"/>
</dbReference>
<dbReference type="AlphaFoldDB" id="F7ES70"/>
<dbReference type="STRING" id="13616.ENSMODP00000013146"/>
<dbReference type="InterPro" id="IPR011993">
    <property type="entry name" value="PH-like_dom_sf"/>
</dbReference>
<feature type="region of interest" description="Disordered" evidence="7">
    <location>
        <begin position="367"/>
        <end position="411"/>
    </location>
</feature>
<dbReference type="PANTHER" id="PTHR22770">
    <property type="entry name" value="UBIQUITIN CONJUGATING ENZYME 7 INTERACTING PROTEIN-RELATED"/>
    <property type="match status" value="1"/>
</dbReference>
<keyword evidence="4" id="KW-0833">Ubl conjugation pathway</keyword>
<dbReference type="GO" id="GO:2000348">
    <property type="term" value="P:regulation of CD40 signaling pathway"/>
    <property type="evidence" value="ECO:0007669"/>
    <property type="project" value="Ensembl"/>
</dbReference>
<dbReference type="GO" id="GO:0042742">
    <property type="term" value="P:defense response to bacterium"/>
    <property type="evidence" value="ECO:0007669"/>
    <property type="project" value="Ensembl"/>
</dbReference>
<feature type="domain" description="RanBP2-type" evidence="9">
    <location>
        <begin position="335"/>
        <end position="368"/>
    </location>
</feature>
<dbReference type="Gene3D" id="2.30.30.380">
    <property type="entry name" value="Zn-finger domain of Sec23/24"/>
    <property type="match status" value="1"/>
</dbReference>
<dbReference type="Gene3D" id="2.30.29.30">
    <property type="entry name" value="Pleckstrin-homology domain (PH domain)/Phosphotyrosine-binding domain (PTB)"/>
    <property type="match status" value="1"/>
</dbReference>
<dbReference type="SUPFAM" id="SSF54236">
    <property type="entry name" value="Ubiquitin-like"/>
    <property type="match status" value="1"/>
</dbReference>
<feature type="region of interest" description="Disordered" evidence="7">
    <location>
        <begin position="125"/>
        <end position="164"/>
    </location>
</feature>
<reference evidence="10 11" key="1">
    <citation type="journal article" date="2007" name="Nature">
        <title>Genome of the marsupial Monodelphis domestica reveals innovation in non-coding sequences.</title>
        <authorList>
            <person name="Mikkelsen T.S."/>
            <person name="Wakefield M.J."/>
            <person name="Aken B."/>
            <person name="Amemiya C.T."/>
            <person name="Chang J.L."/>
            <person name="Duke S."/>
            <person name="Garber M."/>
            <person name="Gentles A.J."/>
            <person name="Goodstadt L."/>
            <person name="Heger A."/>
            <person name="Jurka J."/>
            <person name="Kamal M."/>
            <person name="Mauceli E."/>
            <person name="Searle S.M."/>
            <person name="Sharpe T."/>
            <person name="Baker M.L."/>
            <person name="Batzer M.A."/>
            <person name="Benos P.V."/>
            <person name="Belov K."/>
            <person name="Clamp M."/>
            <person name="Cook A."/>
            <person name="Cuff J."/>
            <person name="Das R."/>
            <person name="Davidow L."/>
            <person name="Deakin J.E."/>
            <person name="Fazzari M.J."/>
            <person name="Glass J.L."/>
            <person name="Grabherr M."/>
            <person name="Greally J.M."/>
            <person name="Gu W."/>
            <person name="Hore T.A."/>
            <person name="Huttley G.A."/>
            <person name="Kleber M."/>
            <person name="Jirtle R.L."/>
            <person name="Koina E."/>
            <person name="Lee J.T."/>
            <person name="Mahony S."/>
            <person name="Marra M.A."/>
            <person name="Miller R.D."/>
            <person name="Nicholls R.D."/>
            <person name="Oda M."/>
            <person name="Papenfuss A.T."/>
            <person name="Parra Z.E."/>
            <person name="Pollock D.D."/>
            <person name="Ray D.A."/>
            <person name="Schein J.E."/>
            <person name="Speed T.P."/>
            <person name="Thompson K."/>
            <person name="VandeBerg J.L."/>
            <person name="Wade C.M."/>
            <person name="Walker J.A."/>
            <person name="Waters P.D."/>
            <person name="Webber C."/>
            <person name="Weidman J.R."/>
            <person name="Xie X."/>
            <person name="Zody M.C."/>
            <person name="Baldwin J."/>
            <person name="Abdouelleil A."/>
            <person name="Abdulkadir J."/>
            <person name="Abebe A."/>
            <person name="Abera B."/>
            <person name="Abreu J."/>
            <person name="Acer S.C."/>
            <person name="Aftuck L."/>
            <person name="Alexander A."/>
            <person name="An P."/>
            <person name="Anderson E."/>
            <person name="Anderson S."/>
            <person name="Arachi H."/>
            <person name="Azer M."/>
            <person name="Bachantsang P."/>
            <person name="Barry A."/>
            <person name="Bayul T."/>
            <person name="Berlin A."/>
            <person name="Bessette D."/>
            <person name="Bloom T."/>
            <person name="Bloom T."/>
            <person name="Boguslavskiy L."/>
            <person name="Bonnet C."/>
            <person name="Boukhgalter B."/>
            <person name="Bourzgui I."/>
            <person name="Brown A."/>
            <person name="Cahill P."/>
            <person name="Channer S."/>
            <person name="Cheshatsang Y."/>
            <person name="Chuda L."/>
            <person name="Citroen M."/>
            <person name="Collymore A."/>
            <person name="Cooke P."/>
            <person name="Costello M."/>
            <person name="D'Aco K."/>
            <person name="Daza R."/>
            <person name="De Haan G."/>
            <person name="DeGray S."/>
            <person name="DeMaso C."/>
            <person name="Dhargay N."/>
            <person name="Dooley K."/>
            <person name="Dooley E."/>
            <person name="Doricent M."/>
            <person name="Dorje P."/>
            <person name="Dorjee K."/>
            <person name="Dupes A."/>
            <person name="Elong R."/>
            <person name="Falk J."/>
            <person name="Farina A."/>
            <person name="Faro S."/>
            <person name="Ferguson D."/>
            <person name="Fisher S."/>
            <person name="Foley C.D."/>
            <person name="Franke A."/>
            <person name="Friedrich D."/>
            <person name="Gadbois L."/>
            <person name="Gearin G."/>
            <person name="Gearin C.R."/>
            <person name="Giannoukos G."/>
            <person name="Goode T."/>
            <person name="Graham J."/>
            <person name="Grandbois E."/>
            <person name="Grewal S."/>
            <person name="Gyaltsen K."/>
            <person name="Hafez N."/>
            <person name="Hagos B."/>
            <person name="Hall J."/>
            <person name="Henson C."/>
            <person name="Hollinger A."/>
            <person name="Honan T."/>
            <person name="Huard M.D."/>
            <person name="Hughes L."/>
            <person name="Hurhula B."/>
            <person name="Husby M.E."/>
            <person name="Kamat A."/>
            <person name="Kanga B."/>
            <person name="Kashin S."/>
            <person name="Khazanovich D."/>
            <person name="Kisner P."/>
            <person name="Lance K."/>
            <person name="Lara M."/>
            <person name="Lee W."/>
            <person name="Lennon N."/>
            <person name="Letendre F."/>
            <person name="LeVine R."/>
            <person name="Lipovsky A."/>
            <person name="Liu X."/>
            <person name="Liu J."/>
            <person name="Liu S."/>
            <person name="Lokyitsang T."/>
            <person name="Lokyitsang Y."/>
            <person name="Lubonja R."/>
            <person name="Lui A."/>
            <person name="MacDonald P."/>
            <person name="Magnisalis V."/>
            <person name="Maru K."/>
            <person name="Matthews C."/>
            <person name="McCusker W."/>
            <person name="McDonough S."/>
            <person name="Mehta T."/>
            <person name="Meldrim J."/>
            <person name="Meneus L."/>
            <person name="Mihai O."/>
            <person name="Mihalev A."/>
            <person name="Mihova T."/>
            <person name="Mittelman R."/>
            <person name="Mlenga V."/>
            <person name="Montmayeur A."/>
            <person name="Mulrain L."/>
            <person name="Navidi A."/>
            <person name="Naylor J."/>
            <person name="Negash T."/>
            <person name="Nguyen T."/>
            <person name="Nguyen N."/>
            <person name="Nicol R."/>
            <person name="Norbu C."/>
            <person name="Norbu N."/>
            <person name="Novod N."/>
            <person name="O'Neill B."/>
            <person name="Osman S."/>
            <person name="Markiewicz E."/>
            <person name="Oyono O.L."/>
            <person name="Patti C."/>
            <person name="Phunkhang P."/>
            <person name="Pierre F."/>
            <person name="Priest M."/>
            <person name="Raghuraman S."/>
            <person name="Rege F."/>
            <person name="Reyes R."/>
            <person name="Rise C."/>
            <person name="Rogov P."/>
            <person name="Ross K."/>
            <person name="Ryan E."/>
            <person name="Settipalli S."/>
            <person name="Shea T."/>
            <person name="Sherpa N."/>
            <person name="Shi L."/>
            <person name="Shih D."/>
            <person name="Sparrow T."/>
            <person name="Spaulding J."/>
            <person name="Stalker J."/>
            <person name="Stange-Thomann N."/>
            <person name="Stavropoulos S."/>
            <person name="Stone C."/>
            <person name="Strader C."/>
            <person name="Tesfaye S."/>
            <person name="Thomson T."/>
            <person name="Thoulutsang Y."/>
            <person name="Thoulutsang D."/>
            <person name="Topham K."/>
            <person name="Topping I."/>
            <person name="Tsamla T."/>
            <person name="Vassiliev H."/>
            <person name="Vo A."/>
            <person name="Wangchuk T."/>
            <person name="Wangdi T."/>
            <person name="Weiand M."/>
            <person name="Wilkinson J."/>
            <person name="Wilson A."/>
            <person name="Yadav S."/>
            <person name="Young G."/>
            <person name="Yu Q."/>
            <person name="Zembek L."/>
            <person name="Zhong D."/>
            <person name="Zimmer A."/>
            <person name="Zwirko Z."/>
            <person name="Jaffe D.B."/>
            <person name="Alvarez P."/>
            <person name="Brockman W."/>
            <person name="Butler J."/>
            <person name="Chin C."/>
            <person name="Gnerre S."/>
            <person name="MacCallum I."/>
            <person name="Graves J.A."/>
            <person name="Ponting C.P."/>
            <person name="Breen M."/>
            <person name="Samollow P.B."/>
            <person name="Lander E.S."/>
            <person name="Lindblad-Toh K."/>
        </authorList>
    </citation>
    <scope>NUCLEOTIDE SEQUENCE [LARGE SCALE GENOMIC DNA]</scope>
</reference>
<dbReference type="InterPro" id="IPR000626">
    <property type="entry name" value="Ubiquitin-like_dom"/>
</dbReference>
<dbReference type="GO" id="GO:0010803">
    <property type="term" value="P:regulation of tumor necrosis factor-mediated signaling pathway"/>
    <property type="evidence" value="ECO:0007669"/>
    <property type="project" value="Ensembl"/>
</dbReference>
<dbReference type="SMART" id="SM00547">
    <property type="entry name" value="ZnF_RBZ"/>
    <property type="match status" value="1"/>
</dbReference>
<dbReference type="eggNOG" id="KOG1815">
    <property type="taxonomic scope" value="Eukaryota"/>
</dbReference>
<dbReference type="GO" id="GO:0071797">
    <property type="term" value="C:LUBAC complex"/>
    <property type="evidence" value="ECO:0000318"/>
    <property type="project" value="GO_Central"/>
</dbReference>
<reference evidence="10" key="3">
    <citation type="submission" date="2025-09" db="UniProtKB">
        <authorList>
            <consortium name="Ensembl"/>
        </authorList>
    </citation>
    <scope>IDENTIFICATION</scope>
</reference>
<proteinExistence type="predicted"/>
<dbReference type="Pfam" id="PF25393">
    <property type="entry name" value="LTM"/>
    <property type="match status" value="1"/>
</dbReference>
<feature type="compositionally biased region" description="Low complexity" evidence="7">
    <location>
        <begin position="372"/>
        <end position="382"/>
    </location>
</feature>
<dbReference type="InterPro" id="IPR029071">
    <property type="entry name" value="Ubiquitin-like_domsf"/>
</dbReference>
<keyword evidence="5" id="KW-0862">Zinc</keyword>
<feature type="compositionally biased region" description="Pro residues" evidence="7">
    <location>
        <begin position="140"/>
        <end position="152"/>
    </location>
</feature>
<protein>
    <submittedName>
        <fullName evidence="10">SHANK associated RH domain interactor</fullName>
    </submittedName>
</protein>
<name>F7ES70_MONDO</name>
<evidence type="ECO:0000256" key="7">
    <source>
        <dbReference type="SAM" id="MobiDB-lite"/>
    </source>
</evidence>
<dbReference type="GO" id="GO:0043130">
    <property type="term" value="F:ubiquitin binding"/>
    <property type="evidence" value="ECO:0000318"/>
    <property type="project" value="GO_Central"/>
</dbReference>
<dbReference type="PROSITE" id="PS50199">
    <property type="entry name" value="ZF_RANBP2_2"/>
    <property type="match status" value="1"/>
</dbReference>
<evidence type="ECO:0000259" key="9">
    <source>
        <dbReference type="PROSITE" id="PS50199"/>
    </source>
</evidence>
<dbReference type="GO" id="GO:0097039">
    <property type="term" value="P:protein linear polyubiquitination"/>
    <property type="evidence" value="ECO:0000318"/>
    <property type="project" value="GO_Central"/>
</dbReference>
<dbReference type="Ensembl" id="ENSMODT00000013388.4">
    <property type="protein sequence ID" value="ENSMODP00000013146.4"/>
    <property type="gene ID" value="ENSMODG00000010491.4"/>
</dbReference>
<dbReference type="PROSITE" id="PS50053">
    <property type="entry name" value="UBIQUITIN_2"/>
    <property type="match status" value="1"/>
</dbReference>
<comment type="pathway">
    <text evidence="1">Protein modification; protein ubiquitination.</text>
</comment>
<dbReference type="Proteomes" id="UP000002280">
    <property type="component" value="Chromosome 3"/>
</dbReference>
<keyword evidence="3 6" id="KW-0863">Zinc-finger</keyword>
<dbReference type="GO" id="GO:0008270">
    <property type="term" value="F:zinc ion binding"/>
    <property type="evidence" value="ECO:0007669"/>
    <property type="project" value="UniProtKB-KW"/>
</dbReference>
<evidence type="ECO:0000313" key="11">
    <source>
        <dbReference type="Proteomes" id="UP000002280"/>
    </source>
</evidence>
<evidence type="ECO:0000256" key="6">
    <source>
        <dbReference type="PROSITE-ProRule" id="PRU00322"/>
    </source>
</evidence>
<sequence>MAPPAGGGEEPEGAALEEAVVFVEVRGLGPGSGPGPDGLWRLQLSAEAARPGHFRLALQGSGSPPGEGLQWPLESVTCTSRGPCELELQPPKEGPGPGAVTLCFQDTQDAQRWSTLLERARDPAFRGTAAASSASAPTPGILPPSISTPPPASEAESLWSPQDFSEKEDLTNRLTRAICGGDEQGAAQAAAALAQRQVPLNIVLQESCFPPGPIRLQVTVEDAASSAHISLRVHPHCTVAALQEQVFKEYGFPPRVQRWVIGRCLCVPERSLASYGVQRDGDPAFLYLLSGPPGPHGARPSGRRLEAREKSNGEISSPLTHPPPQASRPPASTNLSGCLQVGWSCPSCTFINVPGRPGCEMCSTERPAFGSPQPEAPAQQPPKVTRWGEDLAIPPSSGSLDGFLHLSSEFS</sequence>
<dbReference type="Pfam" id="PF16764">
    <property type="entry name" value="Sharpin_PH"/>
    <property type="match status" value="1"/>
</dbReference>
<reference evidence="10" key="2">
    <citation type="submission" date="2025-08" db="UniProtKB">
        <authorList>
            <consortium name="Ensembl"/>
        </authorList>
    </citation>
    <scope>IDENTIFICATION</scope>
</reference>
<dbReference type="InterPro" id="IPR051628">
    <property type="entry name" value="LUBAC_E3_Ligases"/>
</dbReference>
<dbReference type="GO" id="GO:0043123">
    <property type="term" value="P:positive regulation of canonical NF-kappaB signal transduction"/>
    <property type="evidence" value="ECO:0000318"/>
    <property type="project" value="GO_Central"/>
</dbReference>